<name>A0A4R2KWD0_9GAMM</name>
<evidence type="ECO:0000256" key="1">
    <source>
        <dbReference type="SAM" id="Phobius"/>
    </source>
</evidence>
<dbReference type="EMBL" id="SLWX01000003">
    <property type="protein sequence ID" value="TCO77157.1"/>
    <property type="molecule type" value="Genomic_DNA"/>
</dbReference>
<evidence type="ECO:0000313" key="4">
    <source>
        <dbReference type="EMBL" id="TCO77157.1"/>
    </source>
</evidence>
<feature type="domain" description="Choice-of-anchor A" evidence="3">
    <location>
        <begin position="5"/>
        <end position="276"/>
    </location>
</feature>
<accession>A0A4R2KWD0</accession>
<evidence type="ECO:0000313" key="5">
    <source>
        <dbReference type="Proteomes" id="UP000294980"/>
    </source>
</evidence>
<keyword evidence="1" id="KW-0812">Transmembrane</keyword>
<dbReference type="NCBIfam" id="TIGR04215">
    <property type="entry name" value="choice_anch_A"/>
    <property type="match status" value="1"/>
</dbReference>
<keyword evidence="5" id="KW-1185">Reference proteome</keyword>
<dbReference type="AlphaFoldDB" id="A0A4R2KWD0"/>
<reference evidence="4 5" key="1">
    <citation type="submission" date="2019-03" db="EMBL/GenBank/DDBJ databases">
        <title>Genomic Encyclopedia of Type Strains, Phase IV (KMG-IV): sequencing the most valuable type-strain genomes for metagenomic binning, comparative biology and taxonomic classification.</title>
        <authorList>
            <person name="Goeker M."/>
        </authorList>
    </citation>
    <scope>NUCLEOTIDE SEQUENCE [LARGE SCALE GENOMIC DNA]</scope>
    <source>
        <strain evidence="4 5">DSM 23344</strain>
    </source>
</reference>
<gene>
    <name evidence="4" type="ORF">EV688_103172</name>
</gene>
<organism evidence="4 5">
    <name type="scientific">Chromatocurvus halotolerans</name>
    <dbReference type="NCBI Taxonomy" id="1132028"/>
    <lineage>
        <taxon>Bacteria</taxon>
        <taxon>Pseudomonadati</taxon>
        <taxon>Pseudomonadota</taxon>
        <taxon>Gammaproteobacteria</taxon>
        <taxon>Cellvibrionales</taxon>
        <taxon>Halieaceae</taxon>
        <taxon>Chromatocurvus</taxon>
    </lineage>
</organism>
<feature type="domain" description="Ice-binding protein C-terminal" evidence="2">
    <location>
        <begin position="301"/>
        <end position="324"/>
    </location>
</feature>
<dbReference type="RefSeq" id="WP_117317548.1">
    <property type="nucleotide sequence ID" value="NZ_QQSW01000008.1"/>
</dbReference>
<dbReference type="OrthoDB" id="9805100at2"/>
<protein>
    <submittedName>
        <fullName evidence="4">Putative secreted protein with PEP-CTERM sorting signal/choice-of-anchor A domain-containing protein</fullName>
    </submittedName>
</protein>
<sequence>MMPDLGVAGTFNAFILGDMQGYHSDVEGRLAVGGNLTLEHYAVGMQLSNSRGARDDLVVGGSADFQHGRMYSGNAVIGGTNAIHPENVGFYNGDNPDDASGNARVGALPLNFSAIGDELKAKSSDWGTWQSSGEVSRDDYGNVQFTGAGKKAVFNLELGRLANVSSFLFDMPRYTTAVINVFDQEVNLSNLGFHHMAIAGVDADGKLRSGDNKMPDNDPDVFRHDGSLTNRILFNFVNATKITMSGIGFKGSILAPRADVTAFNGHIDGNFISNSLLRPVNENGALTGDYTLQFNNYRFMDVPAPSTLSAFALGLLLLGFRTRRRCALPA</sequence>
<dbReference type="NCBIfam" id="TIGR02595">
    <property type="entry name" value="PEP_CTERM"/>
    <property type="match status" value="1"/>
</dbReference>
<proteinExistence type="predicted"/>
<feature type="transmembrane region" description="Helical" evidence="1">
    <location>
        <begin position="302"/>
        <end position="320"/>
    </location>
</feature>
<keyword evidence="1" id="KW-1133">Transmembrane helix</keyword>
<dbReference type="InterPro" id="IPR013424">
    <property type="entry name" value="Ice-binding_C"/>
</dbReference>
<comment type="caution">
    <text evidence="4">The sequence shown here is derived from an EMBL/GenBank/DDBJ whole genome shotgun (WGS) entry which is preliminary data.</text>
</comment>
<dbReference type="Pfam" id="PF07589">
    <property type="entry name" value="PEP-CTERM"/>
    <property type="match status" value="1"/>
</dbReference>
<dbReference type="InterPro" id="IPR026588">
    <property type="entry name" value="Choice_anch_A"/>
</dbReference>
<dbReference type="Proteomes" id="UP000294980">
    <property type="component" value="Unassembled WGS sequence"/>
</dbReference>
<dbReference type="Pfam" id="PF20597">
    <property type="entry name" value="pAdhesive_15"/>
    <property type="match status" value="1"/>
</dbReference>
<evidence type="ECO:0000259" key="3">
    <source>
        <dbReference type="Pfam" id="PF20597"/>
    </source>
</evidence>
<keyword evidence="1" id="KW-0472">Membrane</keyword>
<evidence type="ECO:0000259" key="2">
    <source>
        <dbReference type="Pfam" id="PF07589"/>
    </source>
</evidence>